<dbReference type="RefSeq" id="WP_344924456.1">
    <property type="nucleotide sequence ID" value="NZ_BAABCW010000001.1"/>
</dbReference>
<gene>
    <name evidence="2" type="ORF">GCM10022393_05070</name>
</gene>
<evidence type="ECO:0000313" key="2">
    <source>
        <dbReference type="EMBL" id="GAA4108762.1"/>
    </source>
</evidence>
<evidence type="ECO:0000313" key="3">
    <source>
        <dbReference type="Proteomes" id="UP001500459"/>
    </source>
</evidence>
<accession>A0ABP7XB66</accession>
<keyword evidence="3" id="KW-1185">Reference proteome</keyword>
<dbReference type="Proteomes" id="UP001500459">
    <property type="component" value="Unassembled WGS sequence"/>
</dbReference>
<proteinExistence type="predicted"/>
<organism evidence="2 3">
    <name type="scientific">Aquimarina addita</name>
    <dbReference type="NCBI Taxonomy" id="870485"/>
    <lineage>
        <taxon>Bacteria</taxon>
        <taxon>Pseudomonadati</taxon>
        <taxon>Bacteroidota</taxon>
        <taxon>Flavobacteriia</taxon>
        <taxon>Flavobacteriales</taxon>
        <taxon>Flavobacteriaceae</taxon>
        <taxon>Aquimarina</taxon>
    </lineage>
</organism>
<comment type="caution">
    <text evidence="2">The sequence shown here is derived from an EMBL/GenBank/DDBJ whole genome shotgun (WGS) entry which is preliminary data.</text>
</comment>
<reference evidence="3" key="1">
    <citation type="journal article" date="2019" name="Int. J. Syst. Evol. Microbiol.">
        <title>The Global Catalogue of Microorganisms (GCM) 10K type strain sequencing project: providing services to taxonomists for standard genome sequencing and annotation.</title>
        <authorList>
            <consortium name="The Broad Institute Genomics Platform"/>
            <consortium name="The Broad Institute Genome Sequencing Center for Infectious Disease"/>
            <person name="Wu L."/>
            <person name="Ma J."/>
        </authorList>
    </citation>
    <scope>NUCLEOTIDE SEQUENCE [LARGE SCALE GENOMIC DNA]</scope>
    <source>
        <strain evidence="3">JCM 17106</strain>
    </source>
</reference>
<dbReference type="Pfam" id="PF04940">
    <property type="entry name" value="BLUF"/>
    <property type="match status" value="1"/>
</dbReference>
<protein>
    <recommendedName>
        <fullName evidence="1">BLUF domain-containing protein</fullName>
    </recommendedName>
</protein>
<dbReference type="InterPro" id="IPR007024">
    <property type="entry name" value="BLUF_domain"/>
</dbReference>
<dbReference type="SUPFAM" id="SSF54975">
    <property type="entry name" value="Acylphosphatase/BLUF domain-like"/>
    <property type="match status" value="1"/>
</dbReference>
<dbReference type="EMBL" id="BAABCW010000001">
    <property type="protein sequence ID" value="GAA4108762.1"/>
    <property type="molecule type" value="Genomic_DNA"/>
</dbReference>
<dbReference type="SMART" id="SM01034">
    <property type="entry name" value="BLUF"/>
    <property type="match status" value="1"/>
</dbReference>
<name>A0ABP7XB66_9FLAO</name>
<feature type="domain" description="BLUF" evidence="1">
    <location>
        <begin position="2"/>
        <end position="93"/>
    </location>
</feature>
<dbReference type="Gene3D" id="3.30.70.100">
    <property type="match status" value="1"/>
</dbReference>
<evidence type="ECO:0000259" key="1">
    <source>
        <dbReference type="PROSITE" id="PS50925"/>
    </source>
</evidence>
<dbReference type="InterPro" id="IPR036046">
    <property type="entry name" value="Acylphosphatase-like_dom_sf"/>
</dbReference>
<dbReference type="PROSITE" id="PS50925">
    <property type="entry name" value="BLUF"/>
    <property type="match status" value="1"/>
</dbReference>
<sequence>MLQTIGYVSTVAPLLKNSEMKELFEFVKRTNSSLGITGILMYSDGNFFQVLEGEKEQLQNLFKKIQSDSRHYNVIKFFDRKITSCLFTQYQSSFSVISKKNEYRDLDVFLKNEKSSDPDNFRKILYLVDKFMKTS</sequence>